<dbReference type="GO" id="GO:0030527">
    <property type="term" value="F:structural constituent of chromatin"/>
    <property type="evidence" value="ECO:0007669"/>
    <property type="project" value="InterPro"/>
</dbReference>
<comment type="similarity">
    <text evidence="1">Belongs to the histone H3 family.</text>
</comment>
<evidence type="ECO:0000313" key="3">
    <source>
        <dbReference type="EMBL" id="KAA3676111.1"/>
    </source>
</evidence>
<dbReference type="InterPro" id="IPR000164">
    <property type="entry name" value="Histone_H3/CENP-A"/>
</dbReference>
<dbReference type="Gene3D" id="1.10.20.10">
    <property type="entry name" value="Histone, subunit A"/>
    <property type="match status" value="1"/>
</dbReference>
<evidence type="ECO:0000313" key="4">
    <source>
        <dbReference type="Proteomes" id="UP000324629"/>
    </source>
</evidence>
<accession>A0A5J4NKV8</accession>
<feature type="region of interest" description="Disordered" evidence="2">
    <location>
        <begin position="1"/>
        <end position="42"/>
    </location>
</feature>
<sequence length="55" mass="5908">MVGTTQTAHDSADGRSPGKQLTTKAARKSAPEAGGMTEPRRYMSGDIALRGIRRY</sequence>
<evidence type="ECO:0000256" key="2">
    <source>
        <dbReference type="SAM" id="MobiDB-lite"/>
    </source>
</evidence>
<dbReference type="InterPro" id="IPR009072">
    <property type="entry name" value="Histone-fold"/>
</dbReference>
<organism evidence="3 4">
    <name type="scientific">Paragonimus westermani</name>
    <dbReference type="NCBI Taxonomy" id="34504"/>
    <lineage>
        <taxon>Eukaryota</taxon>
        <taxon>Metazoa</taxon>
        <taxon>Spiralia</taxon>
        <taxon>Lophotrochozoa</taxon>
        <taxon>Platyhelminthes</taxon>
        <taxon>Trematoda</taxon>
        <taxon>Digenea</taxon>
        <taxon>Plagiorchiida</taxon>
        <taxon>Troglotremata</taxon>
        <taxon>Troglotrematidae</taxon>
        <taxon>Paragonimus</taxon>
    </lineage>
</organism>
<name>A0A5J4NKV8_9TREM</name>
<keyword evidence="4" id="KW-1185">Reference proteome</keyword>
<dbReference type="Proteomes" id="UP000324629">
    <property type="component" value="Unassembled WGS sequence"/>
</dbReference>
<reference evidence="3 4" key="1">
    <citation type="journal article" date="2019" name="Gigascience">
        <title>Whole-genome sequence of the oriental lung fluke Paragonimus westermani.</title>
        <authorList>
            <person name="Oey H."/>
            <person name="Zakrzewski M."/>
            <person name="Narain K."/>
            <person name="Devi K.R."/>
            <person name="Agatsuma T."/>
            <person name="Nawaratna S."/>
            <person name="Gobert G.N."/>
            <person name="Jones M.K."/>
            <person name="Ragan M.A."/>
            <person name="McManus D.P."/>
            <person name="Krause L."/>
        </authorList>
    </citation>
    <scope>NUCLEOTIDE SEQUENCE [LARGE SCALE GENOMIC DNA]</scope>
    <source>
        <strain evidence="3 4">IND2009</strain>
    </source>
</reference>
<dbReference type="GO" id="GO:0000786">
    <property type="term" value="C:nucleosome"/>
    <property type="evidence" value="ECO:0007669"/>
    <property type="project" value="InterPro"/>
</dbReference>
<dbReference type="PRINTS" id="PR00622">
    <property type="entry name" value="HISTONEH3"/>
</dbReference>
<dbReference type="GO" id="GO:0003677">
    <property type="term" value="F:DNA binding"/>
    <property type="evidence" value="ECO:0007669"/>
    <property type="project" value="InterPro"/>
</dbReference>
<proteinExistence type="inferred from homology"/>
<dbReference type="GO" id="GO:0046982">
    <property type="term" value="F:protein heterodimerization activity"/>
    <property type="evidence" value="ECO:0007669"/>
    <property type="project" value="InterPro"/>
</dbReference>
<dbReference type="AlphaFoldDB" id="A0A5J4NKV8"/>
<gene>
    <name evidence="3" type="ORF">DEA37_0014845</name>
</gene>
<comment type="caution">
    <text evidence="3">The sequence shown here is derived from an EMBL/GenBank/DDBJ whole genome shotgun (WGS) entry which is preliminary data.</text>
</comment>
<protein>
    <submittedName>
        <fullName evidence="3">Histone H3</fullName>
    </submittedName>
</protein>
<dbReference type="SUPFAM" id="SSF47113">
    <property type="entry name" value="Histone-fold"/>
    <property type="match status" value="1"/>
</dbReference>
<evidence type="ECO:0000256" key="1">
    <source>
        <dbReference type="ARBA" id="ARBA00010343"/>
    </source>
</evidence>
<dbReference type="EMBL" id="QNGE01002145">
    <property type="protein sequence ID" value="KAA3676111.1"/>
    <property type="molecule type" value="Genomic_DNA"/>
</dbReference>